<gene>
    <name evidence="9" type="ORF">LF65_04615</name>
</gene>
<keyword evidence="7" id="KW-0812">Transmembrane</keyword>
<dbReference type="PANTHER" id="PTHR30582">
    <property type="entry name" value="L,D-TRANSPEPTIDASE"/>
    <property type="match status" value="1"/>
</dbReference>
<dbReference type="InterPro" id="IPR038054">
    <property type="entry name" value="LD_TPept-like_central_sf"/>
</dbReference>
<dbReference type="AlphaFoldDB" id="A0A0B5QSC2"/>
<keyword evidence="2" id="KW-0808">Transferase</keyword>
<dbReference type="GO" id="GO:0008360">
    <property type="term" value="P:regulation of cell shape"/>
    <property type="evidence" value="ECO:0007669"/>
    <property type="project" value="UniProtKB-UniRule"/>
</dbReference>
<feature type="domain" description="L,D-TPase catalytic" evidence="8">
    <location>
        <begin position="341"/>
        <end position="461"/>
    </location>
</feature>
<evidence type="ECO:0000256" key="1">
    <source>
        <dbReference type="ARBA" id="ARBA00004752"/>
    </source>
</evidence>
<dbReference type="CDD" id="cd16913">
    <property type="entry name" value="YkuD_like"/>
    <property type="match status" value="1"/>
</dbReference>
<feature type="active site" description="Proton donor/acceptor" evidence="6">
    <location>
        <position position="415"/>
    </location>
</feature>
<evidence type="ECO:0000256" key="6">
    <source>
        <dbReference type="PROSITE-ProRule" id="PRU01373"/>
    </source>
</evidence>
<dbReference type="UniPathway" id="UPA00219"/>
<evidence type="ECO:0000313" key="10">
    <source>
        <dbReference type="Proteomes" id="UP000031866"/>
    </source>
</evidence>
<dbReference type="InterPro" id="IPR050979">
    <property type="entry name" value="LD-transpeptidase"/>
</dbReference>
<dbReference type="GO" id="GO:0018104">
    <property type="term" value="P:peptidoglycan-protein cross-linking"/>
    <property type="evidence" value="ECO:0007669"/>
    <property type="project" value="TreeGrafter"/>
</dbReference>
<dbReference type="Gene3D" id="2.40.440.10">
    <property type="entry name" value="L,D-transpeptidase catalytic domain-like"/>
    <property type="match status" value="1"/>
</dbReference>
<evidence type="ECO:0000256" key="2">
    <source>
        <dbReference type="ARBA" id="ARBA00022679"/>
    </source>
</evidence>
<dbReference type="PANTHER" id="PTHR30582:SF33">
    <property type="entry name" value="EXPORTED PROTEIN"/>
    <property type="match status" value="1"/>
</dbReference>
<dbReference type="OrthoDB" id="3176960at2"/>
<dbReference type="Proteomes" id="UP000031866">
    <property type="component" value="Chromosome"/>
</dbReference>
<dbReference type="RefSeq" id="WP_041899220.1">
    <property type="nucleotide sequence ID" value="NZ_CP010086.2"/>
</dbReference>
<dbReference type="InterPro" id="IPR038063">
    <property type="entry name" value="Transpep_catalytic_dom"/>
</dbReference>
<sequence>MRKRRNKSSNKVMQGVIISLCTLGAIYLGMSLYSINHFHFGTVIDGVNVGGQTVEGAEEKLAAQMQSYALELDERGDVKEQIKASDIGLKYNSDKIKELKKNQSSFAWPSTFFKKNNSEASQIIMYDEEQLNQTLNKLSCVSNKKITQPQNASLNYKDGEYDIVDEVLGNKINKDALHDNVANAILDGKTSIDLDSSNCYENPKYTSKSDEVTAARDTLNKYIGLKITYDSNGKKEVLDGSTIHNWLGVDDNMQVTINEDKVRNYVYKISSIYNTFGSTRDFVTATKKTVQVSGGNYGWIVDNSKEVKDLIEIIRNGQDVTKEPKYAQNAFVKGTNDIGNTYVEVNLTKQHVWFYKNGALVVDDDVVTGNVSNNTGTPVGTYVLNYKEKNATLKGEDYSSPVDYWMPFNGNVGIHDASWRNGVFGKQIYLTSGSHGCVNSPYNLAKTIFENIEPGTPIIVYTE</sequence>
<organism evidence="9 10">
    <name type="scientific">Clostridium beijerinckii</name>
    <name type="common">Clostridium MP</name>
    <dbReference type="NCBI Taxonomy" id="1520"/>
    <lineage>
        <taxon>Bacteria</taxon>
        <taxon>Bacillati</taxon>
        <taxon>Bacillota</taxon>
        <taxon>Clostridia</taxon>
        <taxon>Eubacteriales</taxon>
        <taxon>Clostridiaceae</taxon>
        <taxon>Clostridium</taxon>
    </lineage>
</organism>
<evidence type="ECO:0000256" key="5">
    <source>
        <dbReference type="ARBA" id="ARBA00023316"/>
    </source>
</evidence>
<accession>A0A0B5QSC2</accession>
<dbReference type="EMBL" id="CP010086">
    <property type="protein sequence ID" value="AJH01147.1"/>
    <property type="molecule type" value="Genomic_DNA"/>
</dbReference>
<proteinExistence type="predicted"/>
<evidence type="ECO:0000259" key="8">
    <source>
        <dbReference type="PROSITE" id="PS52029"/>
    </source>
</evidence>
<dbReference type="Pfam" id="PF12229">
    <property type="entry name" value="PG_binding_4"/>
    <property type="match status" value="2"/>
</dbReference>
<keyword evidence="7" id="KW-0472">Membrane</keyword>
<reference evidence="10" key="1">
    <citation type="submission" date="2014-12" db="EMBL/GenBank/DDBJ databases">
        <title>Genome sequence of Clostridium beijerinckii strain 59B.</title>
        <authorList>
            <person name="Little G.T."/>
            <person name="Minton N.P."/>
        </authorList>
    </citation>
    <scope>NUCLEOTIDE SEQUENCE [LARGE SCALE GENOMIC DNA]</scope>
    <source>
        <strain evidence="10">59B</strain>
    </source>
</reference>
<feature type="active site" description="Nucleophile" evidence="6">
    <location>
        <position position="437"/>
    </location>
</feature>
<keyword evidence="7" id="KW-1133">Transmembrane helix</keyword>
<dbReference type="InterPro" id="IPR022029">
    <property type="entry name" value="YoaR-like_PG-bd"/>
</dbReference>
<dbReference type="SUPFAM" id="SSF143985">
    <property type="entry name" value="L,D-transpeptidase pre-catalytic domain-like"/>
    <property type="match status" value="1"/>
</dbReference>
<dbReference type="GO" id="GO:0071555">
    <property type="term" value="P:cell wall organization"/>
    <property type="evidence" value="ECO:0007669"/>
    <property type="project" value="UniProtKB-UniRule"/>
</dbReference>
<dbReference type="Pfam" id="PF03734">
    <property type="entry name" value="YkuD"/>
    <property type="match status" value="1"/>
</dbReference>
<dbReference type="GO" id="GO:0016740">
    <property type="term" value="F:transferase activity"/>
    <property type="evidence" value="ECO:0007669"/>
    <property type="project" value="UniProtKB-KW"/>
</dbReference>
<evidence type="ECO:0000256" key="3">
    <source>
        <dbReference type="ARBA" id="ARBA00022960"/>
    </source>
</evidence>
<name>A0A0B5QSC2_CLOBE</name>
<dbReference type="PROSITE" id="PS52029">
    <property type="entry name" value="LD_TPASE"/>
    <property type="match status" value="1"/>
</dbReference>
<keyword evidence="4 6" id="KW-0573">Peptidoglycan synthesis</keyword>
<dbReference type="GO" id="GO:0005576">
    <property type="term" value="C:extracellular region"/>
    <property type="evidence" value="ECO:0007669"/>
    <property type="project" value="TreeGrafter"/>
</dbReference>
<evidence type="ECO:0000256" key="4">
    <source>
        <dbReference type="ARBA" id="ARBA00022984"/>
    </source>
</evidence>
<dbReference type="GO" id="GO:0071972">
    <property type="term" value="F:peptidoglycan L,D-transpeptidase activity"/>
    <property type="evidence" value="ECO:0007669"/>
    <property type="project" value="TreeGrafter"/>
</dbReference>
<keyword evidence="3 6" id="KW-0133">Cell shape</keyword>
<dbReference type="SUPFAM" id="SSF141523">
    <property type="entry name" value="L,D-transpeptidase catalytic domain-like"/>
    <property type="match status" value="1"/>
</dbReference>
<protein>
    <submittedName>
        <fullName evidence="9">Peptidoglycan-binding protein</fullName>
    </submittedName>
</protein>
<evidence type="ECO:0000313" key="9">
    <source>
        <dbReference type="EMBL" id="AJH01147.1"/>
    </source>
</evidence>
<evidence type="ECO:0000256" key="7">
    <source>
        <dbReference type="SAM" id="Phobius"/>
    </source>
</evidence>
<feature type="transmembrane region" description="Helical" evidence="7">
    <location>
        <begin position="12"/>
        <end position="33"/>
    </location>
</feature>
<dbReference type="KEGG" id="cbei:LF65_04615"/>
<dbReference type="InterPro" id="IPR005490">
    <property type="entry name" value="LD_TPept_cat_dom"/>
</dbReference>
<dbReference type="Gene3D" id="3.10.20.800">
    <property type="match status" value="1"/>
</dbReference>
<comment type="pathway">
    <text evidence="1 6">Cell wall biogenesis; peptidoglycan biosynthesis.</text>
</comment>
<keyword evidence="5 6" id="KW-0961">Cell wall biogenesis/degradation</keyword>
<dbReference type="STRING" id="1520.LF65_04615"/>